<reference evidence="3 4" key="1">
    <citation type="submission" date="2022-03" db="EMBL/GenBank/DDBJ databases">
        <title>A chromosomal length assembly of Cordylochernes scorpioides.</title>
        <authorList>
            <person name="Zeh D."/>
            <person name="Zeh J."/>
        </authorList>
    </citation>
    <scope>NUCLEOTIDE SEQUENCE [LARGE SCALE GENOMIC DNA]</scope>
    <source>
        <strain evidence="3">IN4F17</strain>
        <tissue evidence="3">Whole Body</tissue>
    </source>
</reference>
<evidence type="ECO:0000313" key="3">
    <source>
        <dbReference type="EMBL" id="UYV82753.1"/>
    </source>
</evidence>
<proteinExistence type="predicted"/>
<dbReference type="Pfam" id="PF05380">
    <property type="entry name" value="Peptidase_A17"/>
    <property type="match status" value="2"/>
</dbReference>
<evidence type="ECO:0008006" key="5">
    <source>
        <dbReference type="Google" id="ProtNLM"/>
    </source>
</evidence>
<dbReference type="InterPro" id="IPR036397">
    <property type="entry name" value="RNaseH_sf"/>
</dbReference>
<dbReference type="InterPro" id="IPR040676">
    <property type="entry name" value="DUF5641"/>
</dbReference>
<evidence type="ECO:0000313" key="4">
    <source>
        <dbReference type="Proteomes" id="UP001235939"/>
    </source>
</evidence>
<organism evidence="3 4">
    <name type="scientific">Cordylochernes scorpioides</name>
    <dbReference type="NCBI Taxonomy" id="51811"/>
    <lineage>
        <taxon>Eukaryota</taxon>
        <taxon>Metazoa</taxon>
        <taxon>Ecdysozoa</taxon>
        <taxon>Arthropoda</taxon>
        <taxon>Chelicerata</taxon>
        <taxon>Arachnida</taxon>
        <taxon>Pseudoscorpiones</taxon>
        <taxon>Cheliferoidea</taxon>
        <taxon>Chernetidae</taxon>
        <taxon>Cordylochernes</taxon>
    </lineage>
</organism>
<dbReference type="PANTHER" id="PTHR47331">
    <property type="entry name" value="PHD-TYPE DOMAIN-CONTAINING PROTEIN"/>
    <property type="match status" value="1"/>
</dbReference>
<accession>A0ABY6LSD7</accession>
<evidence type="ECO:0000259" key="1">
    <source>
        <dbReference type="Pfam" id="PF17921"/>
    </source>
</evidence>
<sequence>MFRQVRIHPEDSDYQRILWRQTPEQPVEDYRLLTVTYRTTSAPFLAIRTIQQLARDECEEFPTASRVVMSDFYVDDLLTGVSSKQEGEELIKQMKSLMSKGGFEIRKSKSNCHELVSQMDETETGLGVAASKITKRDILSKIARIFDPMGFLSPLTVALKIYNARTTKGKVELGRAHSRKMGNKVSLTATKTRVAPPPCKTCTLLRLELCATHLLPRLYRSIIDSIKLPLDEFHLWTDSQIALCWIKSDPKRWKKFISHRVMKIQQLTELKYWGHVSGKDNPADCEWRGLKPAALIKHELWWQGPSWLKDDCVDQIWEISNSDLQIQKQEEVVAFCHLQTTSAPEYFLKYSSFTKLKRVTAWCLRFGTNYQRESKGREYGCLTTAEMNRAIVLVQCSEFLHEIQSLNDRIQLPNKNRILDLGPFLEEGLLRVGGRIQGSNLSSSQKYPMILPKNHPITRLIIQEYHQRYLHAGPQLVLSLIRNKYWILGGRYIVKRVVKNCLICFKTQSSNNQEKSRIIMGDLPPDRINPSRPFLKTGIDITGPFDLKPSFIRSKSLIKSYVVLFACFAVKAIHLEIVTSLYELLYSSPKTIHFKKRKAGAQRILRDHFEIINATETRKFISEEIITWHFIPPSAPHFGGLWEANIKSVKGHLIRAGRTSLMNLDRALVESISDPNDIQALTPGHFLICASMIDIQEPTSADQINLTSRWSLVQKLRNSFWKRWSREYINSLRQKGKWRQNQSNLELDQLVLIKEDGIPPMRWRFGRIIEVFPGTDKMVRVALVRTAEVFRRPISSLYASRSELKFSGVFNLRCKQVRFIPPSLRIKDPVNNHFSREKIIEYRQSLLRMRIKGCHSSIRFFGKTIKQLIALIIDKIPIHELTDLIIRTTRAVREQDNSIHMKHEKTLQHWSKKYGCPYKNHSNQIVNLTETKLSEIEMDVLVKGLKFRMPNRTDNYLTKEL</sequence>
<protein>
    <recommendedName>
        <fullName evidence="5">Integrase zinc-binding domain-containing protein</fullName>
    </recommendedName>
</protein>
<dbReference type="Pfam" id="PF17921">
    <property type="entry name" value="Integrase_H2C2"/>
    <property type="match status" value="1"/>
</dbReference>
<name>A0ABY6LSD7_9ARAC</name>
<dbReference type="Pfam" id="PF18701">
    <property type="entry name" value="DUF5641"/>
    <property type="match status" value="1"/>
</dbReference>
<feature type="domain" description="DUF5641" evidence="2">
    <location>
        <begin position="708"/>
        <end position="797"/>
    </location>
</feature>
<dbReference type="SUPFAM" id="SSF56672">
    <property type="entry name" value="DNA/RNA polymerases"/>
    <property type="match status" value="1"/>
</dbReference>
<feature type="domain" description="Integrase zinc-binding" evidence="1">
    <location>
        <begin position="456"/>
        <end position="509"/>
    </location>
</feature>
<dbReference type="Proteomes" id="UP001235939">
    <property type="component" value="Chromosome 22"/>
</dbReference>
<dbReference type="Gene3D" id="3.30.420.10">
    <property type="entry name" value="Ribonuclease H-like superfamily/Ribonuclease H"/>
    <property type="match status" value="1"/>
</dbReference>
<dbReference type="InterPro" id="IPR008042">
    <property type="entry name" value="Retrotrans_Pao"/>
</dbReference>
<evidence type="ECO:0000259" key="2">
    <source>
        <dbReference type="Pfam" id="PF18701"/>
    </source>
</evidence>
<dbReference type="InterPro" id="IPR043502">
    <property type="entry name" value="DNA/RNA_pol_sf"/>
</dbReference>
<dbReference type="Gene3D" id="1.10.340.70">
    <property type="match status" value="1"/>
</dbReference>
<dbReference type="EMBL" id="CP092884">
    <property type="protein sequence ID" value="UYV82753.1"/>
    <property type="molecule type" value="Genomic_DNA"/>
</dbReference>
<dbReference type="InterPro" id="IPR041588">
    <property type="entry name" value="Integrase_H2C2"/>
</dbReference>
<keyword evidence="4" id="KW-1185">Reference proteome</keyword>
<gene>
    <name evidence="3" type="ORF">LAZ67_22000737</name>
</gene>